<proteinExistence type="predicted"/>
<gene>
    <name evidence="1" type="primary">Mat89Ba</name>
    <name evidence="1" type="ORF">DAT39_006446</name>
</gene>
<evidence type="ECO:0000313" key="2">
    <source>
        <dbReference type="Proteomes" id="UP000727407"/>
    </source>
</evidence>
<organism evidence="1 2">
    <name type="scientific">Clarias magur</name>
    <name type="common">Asian catfish</name>
    <name type="synonym">Macropteronotus magur</name>
    <dbReference type="NCBI Taxonomy" id="1594786"/>
    <lineage>
        <taxon>Eukaryota</taxon>
        <taxon>Metazoa</taxon>
        <taxon>Chordata</taxon>
        <taxon>Craniata</taxon>
        <taxon>Vertebrata</taxon>
        <taxon>Euteleostomi</taxon>
        <taxon>Actinopterygii</taxon>
        <taxon>Neopterygii</taxon>
        <taxon>Teleostei</taxon>
        <taxon>Ostariophysi</taxon>
        <taxon>Siluriformes</taxon>
        <taxon>Clariidae</taxon>
        <taxon>Clarias</taxon>
    </lineage>
</organism>
<protein>
    <submittedName>
        <fullName evidence="1">Nucleolar protein 6</fullName>
    </submittedName>
</protein>
<reference evidence="1" key="1">
    <citation type="submission" date="2020-07" db="EMBL/GenBank/DDBJ databases">
        <title>Clarias magur genome sequencing, assembly and annotation.</title>
        <authorList>
            <person name="Kushwaha B."/>
            <person name="Kumar R."/>
            <person name="Das P."/>
            <person name="Joshi C.G."/>
            <person name="Kumar D."/>
            <person name="Nagpure N.S."/>
            <person name="Pandey M."/>
            <person name="Agarwal S."/>
            <person name="Srivastava S."/>
            <person name="Singh M."/>
            <person name="Sahoo L."/>
            <person name="Jayasankar P."/>
            <person name="Meher P.K."/>
            <person name="Koringa P.G."/>
            <person name="Iquebal M.A."/>
            <person name="Das S.P."/>
            <person name="Bit A."/>
            <person name="Patnaik S."/>
            <person name="Patel N."/>
            <person name="Shah T.M."/>
            <person name="Hinsu A."/>
            <person name="Jena J.K."/>
        </authorList>
    </citation>
    <scope>NUCLEOTIDE SEQUENCE</scope>
    <source>
        <strain evidence="1">CIFAMagur01</strain>
        <tissue evidence="1">Testis</tissue>
    </source>
</reference>
<dbReference type="EMBL" id="QNUK01000067">
    <property type="protein sequence ID" value="KAF5903877.1"/>
    <property type="molecule type" value="Genomic_DNA"/>
</dbReference>
<keyword evidence="2" id="KW-1185">Reference proteome</keyword>
<name>A0A8J4URU4_CLAMG</name>
<dbReference type="AlphaFoldDB" id="A0A8J4URU4"/>
<sequence>MNQGIRIIYIQHVQHSGRKWSSEDTRKEVVFLGRCALEHTVSSLLTGSRIIAT</sequence>
<comment type="caution">
    <text evidence="1">The sequence shown here is derived from an EMBL/GenBank/DDBJ whole genome shotgun (WGS) entry which is preliminary data.</text>
</comment>
<evidence type="ECO:0000313" key="1">
    <source>
        <dbReference type="EMBL" id="KAF5903877.1"/>
    </source>
</evidence>
<dbReference type="Proteomes" id="UP000727407">
    <property type="component" value="Unassembled WGS sequence"/>
</dbReference>
<accession>A0A8J4URU4</accession>